<dbReference type="Pfam" id="PF02739">
    <property type="entry name" value="5_3_exonuc_N"/>
    <property type="match status" value="1"/>
</dbReference>
<evidence type="ECO:0000313" key="6">
    <source>
        <dbReference type="EMBL" id="OGG07029.1"/>
    </source>
</evidence>
<proteinExistence type="predicted"/>
<dbReference type="AlphaFoldDB" id="A0A1F5Z3J5"/>
<dbReference type="SUPFAM" id="SSF47807">
    <property type="entry name" value="5' to 3' exonuclease, C-terminal subdomain"/>
    <property type="match status" value="1"/>
</dbReference>
<reference evidence="6 7" key="1">
    <citation type="journal article" date="2016" name="Nat. Commun.">
        <title>Thousands of microbial genomes shed light on interconnected biogeochemical processes in an aquifer system.</title>
        <authorList>
            <person name="Anantharaman K."/>
            <person name="Brown C.T."/>
            <person name="Hug L.A."/>
            <person name="Sharon I."/>
            <person name="Castelle C.J."/>
            <person name="Probst A.J."/>
            <person name="Thomas B.C."/>
            <person name="Singh A."/>
            <person name="Wilkins M.J."/>
            <person name="Karaoz U."/>
            <person name="Brodie E.L."/>
            <person name="Williams K.H."/>
            <person name="Hubbard S.S."/>
            <person name="Banfield J.F."/>
        </authorList>
    </citation>
    <scope>NUCLEOTIDE SEQUENCE [LARGE SCALE GENOMIC DNA]</scope>
</reference>
<evidence type="ECO:0000256" key="3">
    <source>
        <dbReference type="ARBA" id="ARBA00022839"/>
    </source>
</evidence>
<dbReference type="PANTHER" id="PTHR42646">
    <property type="entry name" value="FLAP ENDONUCLEASE XNI"/>
    <property type="match status" value="1"/>
</dbReference>
<dbReference type="GO" id="GO:0008409">
    <property type="term" value="F:5'-3' exonuclease activity"/>
    <property type="evidence" value="ECO:0007669"/>
    <property type="project" value="InterPro"/>
</dbReference>
<dbReference type="GO" id="GO:0003677">
    <property type="term" value="F:DNA binding"/>
    <property type="evidence" value="ECO:0007669"/>
    <property type="project" value="UniProtKB-KW"/>
</dbReference>
<dbReference type="Pfam" id="PF01367">
    <property type="entry name" value="5_3_exonuc"/>
    <property type="match status" value="1"/>
</dbReference>
<name>A0A1F5Z3J5_9BACT</name>
<keyword evidence="1" id="KW-0540">Nuclease</keyword>
<keyword evidence="4" id="KW-0238">DNA-binding</keyword>
<dbReference type="CDD" id="cd09898">
    <property type="entry name" value="H3TH_53EXO"/>
    <property type="match status" value="1"/>
</dbReference>
<dbReference type="InterPro" id="IPR038969">
    <property type="entry name" value="FEN"/>
</dbReference>
<dbReference type="FunFam" id="3.40.50.1010:FF:000001">
    <property type="entry name" value="DNA polymerase I"/>
    <property type="match status" value="1"/>
</dbReference>
<protein>
    <recommendedName>
        <fullName evidence="5">5'-3' exonuclease domain-containing protein</fullName>
    </recommendedName>
</protein>
<feature type="domain" description="5'-3' exonuclease" evidence="5">
    <location>
        <begin position="2"/>
        <end position="271"/>
    </location>
</feature>
<dbReference type="SMART" id="SM00279">
    <property type="entry name" value="HhH2"/>
    <property type="match status" value="1"/>
</dbReference>
<dbReference type="SMART" id="SM00475">
    <property type="entry name" value="53EXOc"/>
    <property type="match status" value="1"/>
</dbReference>
<dbReference type="CDD" id="cd09859">
    <property type="entry name" value="PIN_53EXO"/>
    <property type="match status" value="1"/>
</dbReference>
<dbReference type="InterPro" id="IPR020045">
    <property type="entry name" value="DNA_polI_H3TH"/>
</dbReference>
<dbReference type="InterPro" id="IPR029060">
    <property type="entry name" value="PIN-like_dom_sf"/>
</dbReference>
<evidence type="ECO:0000256" key="2">
    <source>
        <dbReference type="ARBA" id="ARBA00022801"/>
    </source>
</evidence>
<organism evidence="6 7">
    <name type="scientific">Candidatus Gottesmanbacteria bacterium RIFCSPHIGHO2_01_FULL_40_15</name>
    <dbReference type="NCBI Taxonomy" id="1798376"/>
    <lineage>
        <taxon>Bacteria</taxon>
        <taxon>Candidatus Gottesmaniibacteriota</taxon>
    </lineage>
</organism>
<dbReference type="GO" id="GO:0017108">
    <property type="term" value="F:5'-flap endonuclease activity"/>
    <property type="evidence" value="ECO:0007669"/>
    <property type="project" value="InterPro"/>
</dbReference>
<dbReference type="InterPro" id="IPR008918">
    <property type="entry name" value="HhH2"/>
</dbReference>
<dbReference type="EMBL" id="MFJF01000012">
    <property type="protein sequence ID" value="OGG07029.1"/>
    <property type="molecule type" value="Genomic_DNA"/>
</dbReference>
<evidence type="ECO:0000313" key="7">
    <source>
        <dbReference type="Proteomes" id="UP000177354"/>
    </source>
</evidence>
<keyword evidence="3" id="KW-0269">Exonuclease</keyword>
<dbReference type="InterPro" id="IPR020046">
    <property type="entry name" value="5-3_exonucl_a-hlix_arch_N"/>
</dbReference>
<evidence type="ECO:0000259" key="5">
    <source>
        <dbReference type="SMART" id="SM00475"/>
    </source>
</evidence>
<gene>
    <name evidence="6" type="ORF">A2777_04135</name>
</gene>
<evidence type="ECO:0000256" key="1">
    <source>
        <dbReference type="ARBA" id="ARBA00022722"/>
    </source>
</evidence>
<dbReference type="Proteomes" id="UP000177354">
    <property type="component" value="Unassembled WGS sequence"/>
</dbReference>
<dbReference type="Gene3D" id="1.10.150.20">
    <property type="entry name" value="5' to 3' exonuclease, C-terminal subdomain"/>
    <property type="match status" value="1"/>
</dbReference>
<dbReference type="SUPFAM" id="SSF88723">
    <property type="entry name" value="PIN domain-like"/>
    <property type="match status" value="1"/>
</dbReference>
<dbReference type="GO" id="GO:0033567">
    <property type="term" value="P:DNA replication, Okazaki fragment processing"/>
    <property type="evidence" value="ECO:0007669"/>
    <property type="project" value="InterPro"/>
</dbReference>
<keyword evidence="2" id="KW-0378">Hydrolase</keyword>
<comment type="caution">
    <text evidence="6">The sequence shown here is derived from an EMBL/GenBank/DDBJ whole genome shotgun (WGS) entry which is preliminary data.</text>
</comment>
<dbReference type="FunFam" id="1.10.150.20:FF:000003">
    <property type="entry name" value="DNA polymerase I"/>
    <property type="match status" value="1"/>
</dbReference>
<evidence type="ECO:0000256" key="4">
    <source>
        <dbReference type="ARBA" id="ARBA00023125"/>
    </source>
</evidence>
<sequence length="325" mass="36677">MQKLVLIDGHAILHRAYHALPALTTSSGQPINAIYGFLLMLLRTIADLKPTHMAITFDRPKPTFRKKLYKEYQSQRPEMEKELIDQVELIHKVIKTIGLPIYELDGFEADDIIGTISDQVYRGEIKKEIGSEDEKPEVVIVTGDRDILQLARDSVKVYMPVKGISEAKLYSKEDVFEKYGISPDQIADYKGLIGDASDNYSGVSGIGPKTAVSLLSKFGSVEKIYTNLDSLDGKVKEKLEKGKDAAYLSKKLATIVTDVPIEFDWKSSKIPSLDRPDIRAIFEELEFRSLIPRLSGQDIKETKKINKKEAIKKDENKKVEQKTLF</sequence>
<dbReference type="PANTHER" id="PTHR42646:SF2">
    <property type="entry name" value="5'-3' EXONUCLEASE FAMILY PROTEIN"/>
    <property type="match status" value="1"/>
</dbReference>
<accession>A0A1F5Z3J5</accession>
<dbReference type="InterPro" id="IPR002421">
    <property type="entry name" value="5-3_exonuclease"/>
</dbReference>
<dbReference type="InterPro" id="IPR036279">
    <property type="entry name" value="5-3_exonuclease_C_sf"/>
</dbReference>
<dbReference type="Gene3D" id="3.40.50.1010">
    <property type="entry name" value="5'-nuclease"/>
    <property type="match status" value="1"/>
</dbReference>